<organism evidence="2 3">
    <name type="scientific">Diploptera punctata</name>
    <name type="common">Pacific beetle cockroach</name>
    <dbReference type="NCBI Taxonomy" id="6984"/>
    <lineage>
        <taxon>Eukaryota</taxon>
        <taxon>Metazoa</taxon>
        <taxon>Ecdysozoa</taxon>
        <taxon>Arthropoda</taxon>
        <taxon>Hexapoda</taxon>
        <taxon>Insecta</taxon>
        <taxon>Pterygota</taxon>
        <taxon>Neoptera</taxon>
        <taxon>Polyneoptera</taxon>
        <taxon>Dictyoptera</taxon>
        <taxon>Blattodea</taxon>
        <taxon>Blaberoidea</taxon>
        <taxon>Blaberidae</taxon>
        <taxon>Diplopterinae</taxon>
        <taxon>Diploptera</taxon>
    </lineage>
</organism>
<dbReference type="PANTHER" id="PTHR21115">
    <property type="entry name" value="GH06117P-RELATED"/>
    <property type="match status" value="1"/>
</dbReference>
<reference evidence="2" key="1">
    <citation type="journal article" date="2023" name="IScience">
        <title>Live-bearing cockroach genome reveals convergent evolutionary mechanisms linked to viviparity in insects and beyond.</title>
        <authorList>
            <person name="Fouks B."/>
            <person name="Harrison M.C."/>
            <person name="Mikhailova A.A."/>
            <person name="Marchal E."/>
            <person name="English S."/>
            <person name="Carruthers M."/>
            <person name="Jennings E.C."/>
            <person name="Chiamaka E.L."/>
            <person name="Frigard R.A."/>
            <person name="Pippel M."/>
            <person name="Attardo G.M."/>
            <person name="Benoit J.B."/>
            <person name="Bornberg-Bauer E."/>
            <person name="Tobe S.S."/>
        </authorList>
    </citation>
    <scope>NUCLEOTIDE SEQUENCE</scope>
    <source>
        <strain evidence="2">Stay&amp;Tobe</strain>
    </source>
</reference>
<dbReference type="AlphaFoldDB" id="A0AAD8EC94"/>
<evidence type="ECO:0000259" key="1">
    <source>
        <dbReference type="Pfam" id="PF16013"/>
    </source>
</evidence>
<sequence>MSVDWETQEVQEWLESCRARQEEYCTLLGRYKWIKYKISEHHLLKQNIGFAVFGCASESSGYNDKQTQAIDKIFKLITDITQQKNIRVSFLYVCCKSGDSQVDVPVIRVPKSDLISMFIDSSLRVYKDWQDFLENNKLPDCLMCYPCRGRYFRLNNQVQIDKQVSPQGRISSKVLKGFDITTTVVSCATVGLGVASLFVPVAWPILIGVAGANLATGGYSAGRNIAQLRDRDAHQQTIGLKDAESRNCYLGIVGSALGVASGGAVAAAATAAQVGSSITKVGEVAIKSISATSFTVSSLGIVNGVVNIVQKRRQDITNLDIFHVTSSVLYFTNSVISNDQANILINIVGKGDRSALCDIANLTNDSAPSVTETGEIVHVTSILWLVLKYVTKQLFQTNVNLQQSKLCLDDYKLHCEMYLSMLWEAWNVEINSTSNIIQNKKLFINRRSEGLSPHFFNKLSKDIIIATIEFQKCLTNVTERDIEVVEKYSEFIIQITDKFAEELRCSTPDDFMKYFKFASKYIKNEFVKKQKSLEESDNQHMLEELMKDFDEGTGYCNMIITYFDNVDIGQDMWSNDNSDMEQVNLNDDNFMAITFENDDWLNTVQYYDTATNLVKKEVNENFILQEQSGIAIITFKDSDKSVFIKAKEQENGKIFCIALKLDNCP</sequence>
<proteinExistence type="predicted"/>
<name>A0AAD8EC94_DIPPU</name>
<protein>
    <recommendedName>
        <fullName evidence="1">DUF4781 domain-containing protein</fullName>
    </recommendedName>
</protein>
<dbReference type="Proteomes" id="UP001233999">
    <property type="component" value="Unassembled WGS sequence"/>
</dbReference>
<evidence type="ECO:0000313" key="3">
    <source>
        <dbReference type="Proteomes" id="UP001233999"/>
    </source>
</evidence>
<feature type="domain" description="DUF4781" evidence="1">
    <location>
        <begin position="112"/>
        <end position="346"/>
    </location>
</feature>
<dbReference type="EMBL" id="JASPKZ010007360">
    <property type="protein sequence ID" value="KAJ9584756.1"/>
    <property type="molecule type" value="Genomic_DNA"/>
</dbReference>
<reference evidence="2" key="2">
    <citation type="submission" date="2023-05" db="EMBL/GenBank/DDBJ databases">
        <authorList>
            <person name="Fouks B."/>
        </authorList>
    </citation>
    <scope>NUCLEOTIDE SEQUENCE</scope>
    <source>
        <strain evidence="2">Stay&amp;Tobe</strain>
        <tissue evidence="2">Testes</tissue>
    </source>
</reference>
<dbReference type="InterPro" id="IPR031962">
    <property type="entry name" value="DUF4781"/>
</dbReference>
<dbReference type="PANTHER" id="PTHR21115:SF0">
    <property type="entry name" value="GH06117P-RELATED"/>
    <property type="match status" value="1"/>
</dbReference>
<gene>
    <name evidence="2" type="ORF">L9F63_020906</name>
</gene>
<dbReference type="Pfam" id="PF16013">
    <property type="entry name" value="DUF4781"/>
    <property type="match status" value="1"/>
</dbReference>
<evidence type="ECO:0000313" key="2">
    <source>
        <dbReference type="EMBL" id="KAJ9584756.1"/>
    </source>
</evidence>
<keyword evidence="3" id="KW-1185">Reference proteome</keyword>
<comment type="caution">
    <text evidence="2">The sequence shown here is derived from an EMBL/GenBank/DDBJ whole genome shotgun (WGS) entry which is preliminary data.</text>
</comment>
<accession>A0AAD8EC94</accession>